<dbReference type="Proteomes" id="UP001642464">
    <property type="component" value="Unassembled WGS sequence"/>
</dbReference>
<evidence type="ECO:0000313" key="1">
    <source>
        <dbReference type="EMBL" id="CAK9027253.1"/>
    </source>
</evidence>
<comment type="caution">
    <text evidence="1">The sequence shown here is derived from an EMBL/GenBank/DDBJ whole genome shotgun (WGS) entry which is preliminary data.</text>
</comment>
<dbReference type="EMBL" id="CAXAMM010011869">
    <property type="protein sequence ID" value="CAK9027253.1"/>
    <property type="molecule type" value="Genomic_DNA"/>
</dbReference>
<sequence>MTDSEEVEERVLALLRLLKKKEDAKIKEVGDEIGDAAWDNEPWFEPDQIMEMFNLWLDACIAGRDDEVLQYTAKALRFSKVEEFSHKDLPKVLKKISQALAKPGAPHMETLLLVQFTPMKFTGDVNLYPALKELLAHEKADIIKDALDQVTGSSFIQLNELPDAEVAEIFKMTVAHAKLVKADLPKYKPGDTDSSARLRNRLSWLNNLFQGAYIFCTMLTIAGKDFPKSPQEIAVPTLVMELKDSVEALKPKPKEQELKEMIKQFVDSCTNLLSYMPKPAAGSADPYKDAQAYLKALGTAKDSNSLNGTMKMMMNSTDKKVLDLLFSKDALETLFKAIQRVKKQETDELYRTFPVLMKFVGENRPAALEAVGDKLLELYMPMPLEMATPKPFIDVMIDQTPNLAKKFWSKVDVWMKSVKSAKGGPMYESVLYAATHAVEGMPRALEEKDLEDFCRKMKEWAELGKGTSMEDTLKSAAIVAIRSVLSRDKSRIPANVLDWIKDQCDEAGLT</sequence>
<gene>
    <name evidence="1" type="ORF">SCF082_LOCUS17835</name>
</gene>
<keyword evidence="2" id="KW-1185">Reference proteome</keyword>
<accession>A0ABP0KK94</accession>
<proteinExistence type="predicted"/>
<reference evidence="1 2" key="1">
    <citation type="submission" date="2024-02" db="EMBL/GenBank/DDBJ databases">
        <authorList>
            <person name="Chen Y."/>
            <person name="Shah S."/>
            <person name="Dougan E. K."/>
            <person name="Thang M."/>
            <person name="Chan C."/>
        </authorList>
    </citation>
    <scope>NUCLEOTIDE SEQUENCE [LARGE SCALE GENOMIC DNA]</scope>
</reference>
<protein>
    <submittedName>
        <fullName evidence="1">Protein melted-like</fullName>
    </submittedName>
</protein>
<evidence type="ECO:0000313" key="2">
    <source>
        <dbReference type="Proteomes" id="UP001642464"/>
    </source>
</evidence>
<organism evidence="1 2">
    <name type="scientific">Durusdinium trenchii</name>
    <dbReference type="NCBI Taxonomy" id="1381693"/>
    <lineage>
        <taxon>Eukaryota</taxon>
        <taxon>Sar</taxon>
        <taxon>Alveolata</taxon>
        <taxon>Dinophyceae</taxon>
        <taxon>Suessiales</taxon>
        <taxon>Symbiodiniaceae</taxon>
        <taxon>Durusdinium</taxon>
    </lineage>
</organism>
<name>A0ABP0KK94_9DINO</name>